<name>A0A4Y2J4A3_ARAVE</name>
<reference evidence="1 2" key="1">
    <citation type="journal article" date="2019" name="Sci. Rep.">
        <title>Orb-weaving spider Araneus ventricosus genome elucidates the spidroin gene catalogue.</title>
        <authorList>
            <person name="Kono N."/>
            <person name="Nakamura H."/>
            <person name="Ohtoshi R."/>
            <person name="Moran D.A.P."/>
            <person name="Shinohara A."/>
            <person name="Yoshida Y."/>
            <person name="Fujiwara M."/>
            <person name="Mori M."/>
            <person name="Tomita M."/>
            <person name="Arakawa K."/>
        </authorList>
    </citation>
    <scope>NUCLEOTIDE SEQUENCE [LARGE SCALE GENOMIC DNA]</scope>
</reference>
<evidence type="ECO:0000313" key="2">
    <source>
        <dbReference type="Proteomes" id="UP000499080"/>
    </source>
</evidence>
<evidence type="ECO:0000313" key="1">
    <source>
        <dbReference type="EMBL" id="GBM84744.1"/>
    </source>
</evidence>
<accession>A0A4Y2J4A3</accession>
<keyword evidence="2" id="KW-1185">Reference proteome</keyword>
<evidence type="ECO:0008006" key="3">
    <source>
        <dbReference type="Google" id="ProtNLM"/>
    </source>
</evidence>
<protein>
    <recommendedName>
        <fullName evidence="3">DUF4817 domain-containing protein</fullName>
    </recommendedName>
</protein>
<sequence length="86" mass="9561">MPTMQEKSLLVKLLYLNQQNSFATVKEFLLMKQIRRGPKSPCALCKMIQKFESTGQLGILPCRGKKQISSSIAEDVDTAVVEASSQ</sequence>
<dbReference type="Proteomes" id="UP000499080">
    <property type="component" value="Unassembled WGS sequence"/>
</dbReference>
<proteinExistence type="predicted"/>
<comment type="caution">
    <text evidence="1">The sequence shown here is derived from an EMBL/GenBank/DDBJ whole genome shotgun (WGS) entry which is preliminary data.</text>
</comment>
<organism evidence="1 2">
    <name type="scientific">Araneus ventricosus</name>
    <name type="common">Orbweaver spider</name>
    <name type="synonym">Epeira ventricosa</name>
    <dbReference type="NCBI Taxonomy" id="182803"/>
    <lineage>
        <taxon>Eukaryota</taxon>
        <taxon>Metazoa</taxon>
        <taxon>Ecdysozoa</taxon>
        <taxon>Arthropoda</taxon>
        <taxon>Chelicerata</taxon>
        <taxon>Arachnida</taxon>
        <taxon>Araneae</taxon>
        <taxon>Araneomorphae</taxon>
        <taxon>Entelegynae</taxon>
        <taxon>Araneoidea</taxon>
        <taxon>Araneidae</taxon>
        <taxon>Araneus</taxon>
    </lineage>
</organism>
<dbReference type="EMBL" id="BGPR01003183">
    <property type="protein sequence ID" value="GBM84744.1"/>
    <property type="molecule type" value="Genomic_DNA"/>
</dbReference>
<gene>
    <name evidence="1" type="ORF">AVEN_64885_1</name>
</gene>
<dbReference type="AlphaFoldDB" id="A0A4Y2J4A3"/>
<dbReference type="OrthoDB" id="6465246at2759"/>